<protein>
    <submittedName>
        <fullName evidence="2">Uncharacterized protein</fullName>
    </submittedName>
</protein>
<proteinExistence type="predicted"/>
<accession>A0A9Q1QMK5</accession>
<dbReference type="EMBL" id="JAKOGI010000035">
    <property type="protein sequence ID" value="KAJ8447807.1"/>
    <property type="molecule type" value="Genomic_DNA"/>
</dbReference>
<sequence length="168" mass="18264">MTRQYRSPILALVGEGMSIPPAAIGPKEPPLGPNKDSRIGNGSVGQAHPKLSTAPMNSNPYNRRPLRAMYKYIAAEMELLPHNFELKSKANFTIARPRNVKMHTTFGKTYDKAASIGGLSASKDEASTVLRDLSPAGVASILNPLSVLLHQPDTNEECIQHISRYSAK</sequence>
<feature type="region of interest" description="Disordered" evidence="1">
    <location>
        <begin position="21"/>
        <end position="60"/>
    </location>
</feature>
<comment type="caution">
    <text evidence="2">The sequence shown here is derived from an EMBL/GenBank/DDBJ whole genome shotgun (WGS) entry which is preliminary data.</text>
</comment>
<reference evidence="2" key="1">
    <citation type="submission" date="2022-04" db="EMBL/GenBank/DDBJ databases">
        <title>Carnegiea gigantea Genome sequencing and assembly v2.</title>
        <authorList>
            <person name="Copetti D."/>
            <person name="Sanderson M.J."/>
            <person name="Burquez A."/>
            <person name="Wojciechowski M.F."/>
        </authorList>
    </citation>
    <scope>NUCLEOTIDE SEQUENCE</scope>
    <source>
        <strain evidence="2">SGP5-SGP5p</strain>
        <tissue evidence="2">Aerial part</tissue>
    </source>
</reference>
<dbReference type="Proteomes" id="UP001153076">
    <property type="component" value="Unassembled WGS sequence"/>
</dbReference>
<evidence type="ECO:0000313" key="2">
    <source>
        <dbReference type="EMBL" id="KAJ8447807.1"/>
    </source>
</evidence>
<name>A0A9Q1QMK5_9CARY</name>
<dbReference type="AlphaFoldDB" id="A0A9Q1QMK5"/>
<gene>
    <name evidence="2" type="ORF">Cgig2_015170</name>
</gene>
<organism evidence="2 3">
    <name type="scientific">Carnegiea gigantea</name>
    <dbReference type="NCBI Taxonomy" id="171969"/>
    <lineage>
        <taxon>Eukaryota</taxon>
        <taxon>Viridiplantae</taxon>
        <taxon>Streptophyta</taxon>
        <taxon>Embryophyta</taxon>
        <taxon>Tracheophyta</taxon>
        <taxon>Spermatophyta</taxon>
        <taxon>Magnoliopsida</taxon>
        <taxon>eudicotyledons</taxon>
        <taxon>Gunneridae</taxon>
        <taxon>Pentapetalae</taxon>
        <taxon>Caryophyllales</taxon>
        <taxon>Cactineae</taxon>
        <taxon>Cactaceae</taxon>
        <taxon>Cactoideae</taxon>
        <taxon>Echinocereeae</taxon>
        <taxon>Carnegiea</taxon>
    </lineage>
</organism>
<keyword evidence="3" id="KW-1185">Reference proteome</keyword>
<evidence type="ECO:0000256" key="1">
    <source>
        <dbReference type="SAM" id="MobiDB-lite"/>
    </source>
</evidence>
<evidence type="ECO:0000313" key="3">
    <source>
        <dbReference type="Proteomes" id="UP001153076"/>
    </source>
</evidence>